<proteinExistence type="predicted"/>
<dbReference type="STRING" id="284581.AMD01_11650"/>
<reference evidence="2" key="1">
    <citation type="submission" date="2015-08" db="EMBL/GenBank/DDBJ databases">
        <title>Fjat-14210 dsm16467.</title>
        <authorList>
            <person name="Liu B."/>
            <person name="Wang J."/>
            <person name="Zhu Y."/>
            <person name="Liu G."/>
            <person name="Chen Q."/>
            <person name="Chen Z."/>
            <person name="Lan J."/>
            <person name="Che J."/>
            <person name="Ge C."/>
            <person name="Shi H."/>
            <person name="Pan Z."/>
            <person name="Liu X."/>
        </authorList>
    </citation>
    <scope>NUCLEOTIDE SEQUENCE [LARGE SCALE GENOMIC DNA]</scope>
    <source>
        <strain evidence="2">DSM 16467</strain>
    </source>
</reference>
<dbReference type="Proteomes" id="UP000037558">
    <property type="component" value="Unassembled WGS sequence"/>
</dbReference>
<dbReference type="EMBL" id="LILC01000013">
    <property type="protein sequence ID" value="KOO46472.1"/>
    <property type="molecule type" value="Genomic_DNA"/>
</dbReference>
<name>A0A0M0L6K0_9BACI</name>
<dbReference type="PATRIC" id="fig|284581.3.peg.2446"/>
<protein>
    <submittedName>
        <fullName evidence="1">Uncharacterized protein</fullName>
    </submittedName>
</protein>
<evidence type="ECO:0000313" key="2">
    <source>
        <dbReference type="Proteomes" id="UP000037558"/>
    </source>
</evidence>
<dbReference type="AlphaFoldDB" id="A0A0M0L6K0"/>
<dbReference type="RefSeq" id="WP_053401568.1">
    <property type="nucleotide sequence ID" value="NZ_JBBCZF010000004.1"/>
</dbReference>
<evidence type="ECO:0000313" key="1">
    <source>
        <dbReference type="EMBL" id="KOO46472.1"/>
    </source>
</evidence>
<dbReference type="OrthoDB" id="2584627at2"/>
<sequence length="171" mass="19607">MNEHTVAILVRDTFSSTVEACQKLKVQGYVLPVNELWNSVLVHGEEAEIEACAKQISKKIDGFAFFYFHAEDYGWFYQLYKDGEKEAEMYLSYDSEGNDCKRANFSLLRSIASLKEPIHTLQGLEMKQNEAYALNYFKQGFRFEDVRFLSHAVVSGWPIEALAQARGQLIS</sequence>
<gene>
    <name evidence="1" type="ORF">AMD01_11650</name>
</gene>
<organism evidence="1 2">
    <name type="scientific">Priestia koreensis</name>
    <dbReference type="NCBI Taxonomy" id="284581"/>
    <lineage>
        <taxon>Bacteria</taxon>
        <taxon>Bacillati</taxon>
        <taxon>Bacillota</taxon>
        <taxon>Bacilli</taxon>
        <taxon>Bacillales</taxon>
        <taxon>Bacillaceae</taxon>
        <taxon>Priestia</taxon>
    </lineage>
</organism>
<keyword evidence="2" id="KW-1185">Reference proteome</keyword>
<accession>A0A0M0L6K0</accession>
<comment type="caution">
    <text evidence="1">The sequence shown here is derived from an EMBL/GenBank/DDBJ whole genome shotgun (WGS) entry which is preliminary data.</text>
</comment>